<sequence length="210" mass="24017">MAQVTDLISDPDRLHELIEEALGTTPNRLDSYRRRLAEIDETLAKKRKTRKKSIARLVAAMDVDDEDDDDFAEEMRQEIEELKGRYKEEEEGTLLQERERVESWIADCEGEEEVALRVLAAADKLRSKVGKLSKREQADLIEMLDIQVQVEGTAKVHRAGNMDPILKWHWDTGTEVPAELSDELWEKVSSILSYKQKWKDVRGADGPAVG</sequence>
<evidence type="ECO:0000256" key="1">
    <source>
        <dbReference type="SAM" id="Coils"/>
    </source>
</evidence>
<dbReference type="RefSeq" id="WP_121787665.1">
    <property type="nucleotide sequence ID" value="NZ_CP033073.1"/>
</dbReference>
<proteinExistence type="predicted"/>
<evidence type="ECO:0000313" key="2">
    <source>
        <dbReference type="EMBL" id="AYN40208.1"/>
    </source>
</evidence>
<protein>
    <submittedName>
        <fullName evidence="2">Uncharacterized protein</fullName>
    </submittedName>
</protein>
<dbReference type="OrthoDB" id="4546548at2"/>
<name>A0A3G2JD12_9ACTN</name>
<keyword evidence="1" id="KW-0175">Coiled coil</keyword>
<dbReference type="EMBL" id="CP033073">
    <property type="protein sequence ID" value="AYN40208.1"/>
    <property type="molecule type" value="Genomic_DNA"/>
</dbReference>
<organism evidence="2 3">
    <name type="scientific">Streptomyces dangxiongensis</name>
    <dbReference type="NCBI Taxonomy" id="1442032"/>
    <lineage>
        <taxon>Bacteria</taxon>
        <taxon>Bacillati</taxon>
        <taxon>Actinomycetota</taxon>
        <taxon>Actinomycetes</taxon>
        <taxon>Kitasatosporales</taxon>
        <taxon>Streptomycetaceae</taxon>
        <taxon>Streptomyces</taxon>
    </lineage>
</organism>
<dbReference type="Proteomes" id="UP000268329">
    <property type="component" value="Chromosome"/>
</dbReference>
<dbReference type="KEGG" id="sdd:D9753_16230"/>
<gene>
    <name evidence="2" type="ORF">D9753_16230</name>
</gene>
<feature type="coiled-coil region" evidence="1">
    <location>
        <begin position="29"/>
        <end position="92"/>
    </location>
</feature>
<keyword evidence="3" id="KW-1185">Reference proteome</keyword>
<accession>A0A3G2JD12</accession>
<evidence type="ECO:0000313" key="3">
    <source>
        <dbReference type="Proteomes" id="UP000268329"/>
    </source>
</evidence>
<reference evidence="2 3" key="1">
    <citation type="submission" date="2018-10" db="EMBL/GenBank/DDBJ databases">
        <title>The genome of Streptomyces dangxiongensis Z022.</title>
        <authorList>
            <person name="Zhang B."/>
        </authorList>
    </citation>
    <scope>NUCLEOTIDE SEQUENCE [LARGE SCALE GENOMIC DNA]</scope>
    <source>
        <strain evidence="2 3">Z022</strain>
    </source>
</reference>
<dbReference type="AlphaFoldDB" id="A0A3G2JD12"/>